<evidence type="ECO:0000313" key="13">
    <source>
        <dbReference type="EMBL" id="PIR88398.1"/>
    </source>
</evidence>
<dbReference type="Gene3D" id="3.10.50.40">
    <property type="match status" value="1"/>
</dbReference>
<dbReference type="InterPro" id="IPR036611">
    <property type="entry name" value="Trigger_fac_ribosome-bd_sf"/>
</dbReference>
<dbReference type="EC" id="5.2.1.8" evidence="3 9"/>
<evidence type="ECO:0000256" key="11">
    <source>
        <dbReference type="RuleBase" id="RU003914"/>
    </source>
</evidence>
<dbReference type="GO" id="GO:0051083">
    <property type="term" value="P:'de novo' cotranslational protein folding"/>
    <property type="evidence" value="ECO:0007669"/>
    <property type="project" value="TreeGrafter"/>
</dbReference>
<dbReference type="SUPFAM" id="SSF109998">
    <property type="entry name" value="Triger factor/SurA peptide-binding domain-like"/>
    <property type="match status" value="1"/>
</dbReference>
<comment type="function">
    <text evidence="9">Involved in protein export. Acts as a chaperone by maintaining the newly synthesized protein in an open conformation. Functions as a peptidyl-prolyl cis-trans isomerase.</text>
</comment>
<comment type="domain">
    <text evidence="9">Consists of 3 domains; the N-terminus binds the ribosome, the middle domain has PPIase activity, while the C-terminus has intrinsic chaperone activity on its own.</text>
</comment>
<keyword evidence="5 9" id="KW-0697">Rotamase</keyword>
<keyword evidence="9 11" id="KW-0131">Cell cycle</keyword>
<dbReference type="Pfam" id="PF05698">
    <property type="entry name" value="Trigger_C"/>
    <property type="match status" value="1"/>
</dbReference>
<dbReference type="EMBL" id="PFBB01000026">
    <property type="protein sequence ID" value="PIR88398.1"/>
    <property type="molecule type" value="Genomic_DNA"/>
</dbReference>
<evidence type="ECO:0000256" key="1">
    <source>
        <dbReference type="ARBA" id="ARBA00000971"/>
    </source>
</evidence>
<dbReference type="PROSITE" id="PS50059">
    <property type="entry name" value="FKBP_PPIASE"/>
    <property type="match status" value="1"/>
</dbReference>
<dbReference type="Pfam" id="PF00254">
    <property type="entry name" value="FKBP_C"/>
    <property type="match status" value="1"/>
</dbReference>
<comment type="subcellular location">
    <subcellularLocation>
        <location evidence="9">Cytoplasm</location>
    </subcellularLocation>
    <text evidence="9">About half TF is bound to the ribosome near the polypeptide exit tunnel while the other half is free in the cytoplasm.</text>
</comment>
<dbReference type="AlphaFoldDB" id="A0A2H0UPU6"/>
<dbReference type="Proteomes" id="UP000229615">
    <property type="component" value="Unassembled WGS sequence"/>
</dbReference>
<name>A0A2H0UPU6_9BACT</name>
<dbReference type="GO" id="GO:0043022">
    <property type="term" value="F:ribosome binding"/>
    <property type="evidence" value="ECO:0007669"/>
    <property type="project" value="TreeGrafter"/>
</dbReference>
<protein>
    <recommendedName>
        <fullName evidence="4 9">Trigger factor</fullName>
        <shortName evidence="9">TF</shortName>
        <ecNumber evidence="3 9">5.2.1.8</ecNumber>
    </recommendedName>
    <alternativeName>
        <fullName evidence="8 9">PPIase</fullName>
    </alternativeName>
</protein>
<evidence type="ECO:0000256" key="8">
    <source>
        <dbReference type="ARBA" id="ARBA00029986"/>
    </source>
</evidence>
<comment type="caution">
    <text evidence="13">The sequence shown here is derived from an EMBL/GenBank/DDBJ whole genome shotgun (WGS) entry which is preliminary data.</text>
</comment>
<dbReference type="Gene3D" id="1.10.3120.10">
    <property type="entry name" value="Trigger factor, C-terminal domain"/>
    <property type="match status" value="1"/>
</dbReference>
<evidence type="ECO:0000256" key="7">
    <source>
        <dbReference type="ARBA" id="ARBA00023235"/>
    </source>
</evidence>
<dbReference type="GO" id="GO:0043335">
    <property type="term" value="P:protein unfolding"/>
    <property type="evidence" value="ECO:0007669"/>
    <property type="project" value="TreeGrafter"/>
</dbReference>
<dbReference type="SUPFAM" id="SSF102735">
    <property type="entry name" value="Trigger factor ribosome-binding domain"/>
    <property type="match status" value="1"/>
</dbReference>
<evidence type="ECO:0000256" key="10">
    <source>
        <dbReference type="PROSITE-ProRule" id="PRU00277"/>
    </source>
</evidence>
<dbReference type="GO" id="GO:0015031">
    <property type="term" value="P:protein transport"/>
    <property type="evidence" value="ECO:0007669"/>
    <property type="project" value="UniProtKB-UniRule"/>
</dbReference>
<keyword evidence="9" id="KW-0963">Cytoplasm</keyword>
<dbReference type="GO" id="GO:0051301">
    <property type="term" value="P:cell division"/>
    <property type="evidence" value="ECO:0007669"/>
    <property type="project" value="UniProtKB-KW"/>
</dbReference>
<dbReference type="GO" id="GO:0005737">
    <property type="term" value="C:cytoplasm"/>
    <property type="evidence" value="ECO:0007669"/>
    <property type="project" value="UniProtKB-SubCell"/>
</dbReference>
<comment type="similarity">
    <text evidence="2 9 11">Belongs to the FKBP-type PPIase family. Tig subfamily.</text>
</comment>
<dbReference type="InterPro" id="IPR005215">
    <property type="entry name" value="Trig_fac"/>
</dbReference>
<dbReference type="SUPFAM" id="SSF54534">
    <property type="entry name" value="FKBP-like"/>
    <property type="match status" value="1"/>
</dbReference>
<feature type="domain" description="PPIase FKBP-type" evidence="12">
    <location>
        <begin position="166"/>
        <end position="254"/>
    </location>
</feature>
<evidence type="ECO:0000259" key="12">
    <source>
        <dbReference type="PROSITE" id="PS50059"/>
    </source>
</evidence>
<dbReference type="InterPro" id="IPR037041">
    <property type="entry name" value="Trigger_fac_C_sf"/>
</dbReference>
<comment type="catalytic activity">
    <reaction evidence="1 9 10">
        <text>[protein]-peptidylproline (omega=180) = [protein]-peptidylproline (omega=0)</text>
        <dbReference type="Rhea" id="RHEA:16237"/>
        <dbReference type="Rhea" id="RHEA-COMP:10747"/>
        <dbReference type="Rhea" id="RHEA-COMP:10748"/>
        <dbReference type="ChEBI" id="CHEBI:83833"/>
        <dbReference type="ChEBI" id="CHEBI:83834"/>
        <dbReference type="EC" id="5.2.1.8"/>
    </reaction>
</comment>
<dbReference type="GO" id="GO:0003755">
    <property type="term" value="F:peptidyl-prolyl cis-trans isomerase activity"/>
    <property type="evidence" value="ECO:0007669"/>
    <property type="project" value="UniProtKB-UniRule"/>
</dbReference>
<evidence type="ECO:0000256" key="5">
    <source>
        <dbReference type="ARBA" id="ARBA00023110"/>
    </source>
</evidence>
<proteinExistence type="inferred from homology"/>
<dbReference type="GO" id="GO:0044183">
    <property type="term" value="F:protein folding chaperone"/>
    <property type="evidence" value="ECO:0007669"/>
    <property type="project" value="TreeGrafter"/>
</dbReference>
<evidence type="ECO:0000256" key="2">
    <source>
        <dbReference type="ARBA" id="ARBA00005464"/>
    </source>
</evidence>
<dbReference type="Pfam" id="PF05697">
    <property type="entry name" value="Trigger_N"/>
    <property type="match status" value="1"/>
</dbReference>
<evidence type="ECO:0000256" key="9">
    <source>
        <dbReference type="HAMAP-Rule" id="MF_00303"/>
    </source>
</evidence>
<gene>
    <name evidence="9 13" type="primary">tig</name>
    <name evidence="13" type="ORF">COU09_02510</name>
</gene>
<dbReference type="InterPro" id="IPR008881">
    <property type="entry name" value="Trigger_fac_ribosome-bd_bac"/>
</dbReference>
<dbReference type="NCBIfam" id="TIGR00115">
    <property type="entry name" value="tig"/>
    <property type="match status" value="1"/>
</dbReference>
<evidence type="ECO:0000256" key="6">
    <source>
        <dbReference type="ARBA" id="ARBA00023186"/>
    </source>
</evidence>
<organism evidence="13 14">
    <name type="scientific">Candidatus Harrisonbacteria bacterium CG10_big_fil_rev_8_21_14_0_10_44_23</name>
    <dbReference type="NCBI Taxonomy" id="1974585"/>
    <lineage>
        <taxon>Bacteria</taxon>
        <taxon>Candidatus Harrisoniibacteriota</taxon>
    </lineage>
</organism>
<dbReference type="InterPro" id="IPR001179">
    <property type="entry name" value="PPIase_FKBP_dom"/>
</dbReference>
<dbReference type="Gene3D" id="3.30.70.1050">
    <property type="entry name" value="Trigger factor ribosome-binding domain"/>
    <property type="match status" value="1"/>
</dbReference>
<accession>A0A2H0UPU6</accession>
<dbReference type="HAMAP" id="MF_00303">
    <property type="entry name" value="Trigger_factor_Tig"/>
    <property type="match status" value="1"/>
</dbReference>
<dbReference type="PANTHER" id="PTHR30560">
    <property type="entry name" value="TRIGGER FACTOR CHAPERONE AND PEPTIDYL-PROLYL CIS/TRANS ISOMERASE"/>
    <property type="match status" value="1"/>
</dbReference>
<dbReference type="InterPro" id="IPR046357">
    <property type="entry name" value="PPIase_dom_sf"/>
</dbReference>
<sequence>MKKDIKNLGNSKIELSVHLTKEEFEPYWSRAYGAAASKIELKGFRKGAAPKEMVDSAINKDKVFEEAMKEAIGNTLSQISKEEEWAIIDQPKVEVKETAVDGGLKYQATLTVFPEIKLGDYKAIAKKAFGKNEEVEVEDKEVKKTIDYLLGSRAKEKLVDREAKKGDLIEADIKTTFDGKPLEGAALSGDKFILGESRFMPGFDDKLIGKKGGEKLTFSLKAPKDYWSKEVQGKQLDFAVELKSVFERELPKLDDEFASSLGSGFKTVADLEKSIQEGIKTEKREKLREKQRIEMIEGLAKNSKMDVPEVMIERTIDSMVADIKRMMPEAFNGEKAEEEERKVREQFRERAKKNVEGNLVIYELAKKEGIKPSEEELQKAATMQGVELEKYYDALYSQIQNQKVFDYLEGLAK</sequence>
<keyword evidence="7 9" id="KW-0413">Isomerase</keyword>
<reference evidence="14" key="1">
    <citation type="submission" date="2017-09" db="EMBL/GenBank/DDBJ databases">
        <title>Depth-based differentiation of microbial function through sediment-hosted aquifers and enrichment of novel symbionts in the deep terrestrial subsurface.</title>
        <authorList>
            <person name="Probst A.J."/>
            <person name="Ladd B."/>
            <person name="Jarett J.K."/>
            <person name="Geller-Mcgrath D.E."/>
            <person name="Sieber C.M.K."/>
            <person name="Emerson J.B."/>
            <person name="Anantharaman K."/>
            <person name="Thomas B.C."/>
            <person name="Malmstrom R."/>
            <person name="Stieglmeier M."/>
            <person name="Klingl A."/>
            <person name="Woyke T."/>
            <person name="Ryan C.M."/>
            <person name="Banfield J.F."/>
        </authorList>
    </citation>
    <scope>NUCLEOTIDE SEQUENCE [LARGE SCALE GENOMIC DNA]</scope>
</reference>
<keyword evidence="9 11" id="KW-0132">Cell division</keyword>
<dbReference type="PIRSF" id="PIRSF003095">
    <property type="entry name" value="Trigger_factor"/>
    <property type="match status" value="1"/>
</dbReference>
<dbReference type="InterPro" id="IPR027304">
    <property type="entry name" value="Trigger_fact/SurA_dom_sf"/>
</dbReference>
<evidence type="ECO:0000256" key="4">
    <source>
        <dbReference type="ARBA" id="ARBA00016902"/>
    </source>
</evidence>
<evidence type="ECO:0000256" key="3">
    <source>
        <dbReference type="ARBA" id="ARBA00013194"/>
    </source>
</evidence>
<keyword evidence="6 9" id="KW-0143">Chaperone</keyword>
<dbReference type="InterPro" id="IPR008880">
    <property type="entry name" value="Trigger_fac_C"/>
</dbReference>
<dbReference type="PANTHER" id="PTHR30560:SF3">
    <property type="entry name" value="TRIGGER FACTOR-LIKE PROTEIN TIG, CHLOROPLASTIC"/>
    <property type="match status" value="1"/>
</dbReference>
<evidence type="ECO:0000313" key="14">
    <source>
        <dbReference type="Proteomes" id="UP000229615"/>
    </source>
</evidence>